<dbReference type="SUPFAM" id="SSF111006">
    <property type="entry name" value="Dystroglycan, domain 2"/>
    <property type="match status" value="1"/>
</dbReference>
<evidence type="ECO:0000256" key="7">
    <source>
        <dbReference type="ARBA" id="ARBA00022553"/>
    </source>
</evidence>
<dbReference type="Gene3D" id="2.60.40.10">
    <property type="entry name" value="Immunoglobulins"/>
    <property type="match status" value="1"/>
</dbReference>
<feature type="compositionally biased region" description="Polar residues" evidence="20">
    <location>
        <begin position="325"/>
        <end position="334"/>
    </location>
</feature>
<feature type="compositionally biased region" description="Low complexity" evidence="20">
    <location>
        <begin position="913"/>
        <end position="1005"/>
    </location>
</feature>
<evidence type="ECO:0000256" key="11">
    <source>
        <dbReference type="ARBA" id="ARBA00023212"/>
    </source>
</evidence>
<keyword evidence="11" id="KW-0206">Cytoskeleton</keyword>
<evidence type="ECO:0000313" key="23">
    <source>
        <dbReference type="Proteomes" id="UP000479190"/>
    </source>
</evidence>
<dbReference type="GO" id="GO:0045211">
    <property type="term" value="C:postsynaptic membrane"/>
    <property type="evidence" value="ECO:0007669"/>
    <property type="project" value="UniProtKB-SubCell"/>
</dbReference>
<evidence type="ECO:0000256" key="3">
    <source>
        <dbReference type="ARBA" id="ARBA00004245"/>
    </source>
</evidence>
<dbReference type="InterPro" id="IPR008465">
    <property type="entry name" value="DAG1_C"/>
</dbReference>
<accession>A0A6H5I5Z3</accession>
<proteinExistence type="predicted"/>
<dbReference type="GO" id="GO:0005576">
    <property type="term" value="C:extracellular region"/>
    <property type="evidence" value="ECO:0007669"/>
    <property type="project" value="UniProtKB-SubCell"/>
</dbReference>
<feature type="region of interest" description="Disordered" evidence="20">
    <location>
        <begin position="633"/>
        <end position="702"/>
    </location>
</feature>
<dbReference type="InterPro" id="IPR027468">
    <property type="entry name" value="Alpha-dystroglycan_domain_2"/>
</dbReference>
<dbReference type="GO" id="GO:0042383">
    <property type="term" value="C:sarcolemma"/>
    <property type="evidence" value="ECO:0007669"/>
    <property type="project" value="UniProtKB-SubCell"/>
</dbReference>
<evidence type="ECO:0000313" key="22">
    <source>
        <dbReference type="EMBL" id="CAB0031996.1"/>
    </source>
</evidence>
<evidence type="ECO:0000256" key="17">
    <source>
        <dbReference type="ARBA" id="ARBA00030092"/>
    </source>
</evidence>
<feature type="compositionally biased region" description="Polar residues" evidence="20">
    <location>
        <begin position="889"/>
        <end position="912"/>
    </location>
</feature>
<feature type="compositionally biased region" description="Polar residues" evidence="20">
    <location>
        <begin position="681"/>
        <end position="693"/>
    </location>
</feature>
<protein>
    <recommendedName>
        <fullName evidence="16">Dystroglycan 1</fullName>
    </recommendedName>
    <alternativeName>
        <fullName evidence="18">Dystroglycan</fullName>
    </alternativeName>
    <alternativeName>
        <fullName evidence="17">Dystrophin-associated glycoprotein 1</fullName>
    </alternativeName>
</protein>
<dbReference type="InterPro" id="IPR006644">
    <property type="entry name" value="Cadg"/>
</dbReference>
<keyword evidence="13" id="KW-0472">Membrane</keyword>
<sequence>LPDLTECVKRARLAVAYASASSSLYYNSAHVRQTRQLVSRLSPRSCIRAKKSLFDNSIESRSCARAPATYTVPPMHFSENSTFSRFSFQRRSCVHCLDICMHTARFLFSVNKLVRARGSREARIATPTRPNFGSSNPKQPQPRVTISLPRVIAILEETFRPIDTCTFECTCRPISPLRYDKAKLPLDSQYLSRYENDYSIFNSNFCARRKMNSHWPALIQSRLKKSGKKIVRVDNLRGVARLPLSLYRSVREYRSRIRVYVRLQDPNTGLASSTSSRAPPHTTMRAKVKGSSPAVVLLLLGLVTGLSLAASYQEDDLVFDDVGNESASPSSSRAEQLEERQHAKEPKKWLRVEKLLGMPDIAATVGKVFKLHVPKQAFSGNVDYYEARGVNNRGLPHWLRWDEPASALYGVPSRRDVGRHRVTIRAVGSRGDSAQDSFYIHVVPTKNDHFAHKDGKKRCSDDQDRTLLTIMLDAQYDSLKPQAKVNAIENVAGFYGVPTVGCDGHFWPHQIDTIKQIPEHARDGTLTEVMELPVYQWRVKNEAADATRSRRQASAGSGDDVLPDGDGNEYDDENEDEYDDEDADYNEGVTAAPRTEKPITQSGVEPKLVIDEHPHRHHHGDENIAAIGSGVNTNIENELPSSTTTTTTTTTSTSTTTTTTTTTTETPIIMTTTTESPAPSEASTSDTTMSTESPTPPIIMETSSNSNIIDEEKVDEDEIAEVDVDEEIDEEIEIPDMTIESSTSSSATTNTSTDTFSKVTKNEFVPSETPSINNNENQVFTGPTVPLSQNNSIDLSVNLIDDNDYQNVTETEILPDSTTADQESTSSVPVSSVEFTYGPTSVTNSTSNVSEEDISTTISVQFTPVENTEKTKDSSGSPSTSVTVSMSSENPTEKTVQSSQIPIDSYNISAFDSSSTPQSTVSTSTSPVALTTSTKEPSTTSSTTTTTESTTTTTSTTMPEPSTPSSTTTTTTTTTTEEPSTTSTTPSTTTTTTTSTTATLRTTESFYPRIRNMAPKVERRLKKIPITQGNKSPIILKEEKPPLPPPEYQRAEDGADIPMLSKENSEEPYQPPPPFATNRDSNRLNRPKPTPTYRKPPPYVPP</sequence>
<comment type="subcellular location">
    <subcellularLocation>
        <location evidence="1">Cell membrane</location>
        <location evidence="1">Sarcolemma</location>
    </subcellularLocation>
    <subcellularLocation>
        <location evidence="4">Cell membrane</location>
        <topology evidence="4">Single-pass type I membrane protein</topology>
    </subcellularLocation>
    <subcellularLocation>
        <location evidence="3">Cytoplasm</location>
        <location evidence="3">Cytoskeleton</location>
    </subcellularLocation>
    <subcellularLocation>
        <location evidence="5">Nucleus</location>
        <location evidence="5">Nucleoplasm</location>
    </subcellularLocation>
    <subcellularLocation>
        <location evidence="19">Postsynaptic cell membrane</location>
    </subcellularLocation>
    <subcellularLocation>
        <location evidence="2">Secreted</location>
        <location evidence="2">Extracellular space</location>
    </subcellularLocation>
</comment>
<dbReference type="SUPFAM" id="SSF49313">
    <property type="entry name" value="Cadherin-like"/>
    <property type="match status" value="1"/>
</dbReference>
<dbReference type="InterPro" id="IPR013783">
    <property type="entry name" value="Ig-like_fold"/>
</dbReference>
<evidence type="ECO:0000256" key="19">
    <source>
        <dbReference type="ARBA" id="ARBA00034100"/>
    </source>
</evidence>
<dbReference type="Proteomes" id="UP000479190">
    <property type="component" value="Unassembled WGS sequence"/>
</dbReference>
<feature type="compositionally biased region" description="Low complexity" evidence="20">
    <location>
        <begin position="840"/>
        <end position="849"/>
    </location>
</feature>
<keyword evidence="9" id="KW-0770">Synapse</keyword>
<dbReference type="PANTHER" id="PTHR21559">
    <property type="entry name" value="DYSTROGLYCAN-RELATED"/>
    <property type="match status" value="1"/>
</dbReference>
<dbReference type="GO" id="GO:0043236">
    <property type="term" value="F:laminin binding"/>
    <property type="evidence" value="ECO:0007669"/>
    <property type="project" value="TreeGrafter"/>
</dbReference>
<evidence type="ECO:0000256" key="1">
    <source>
        <dbReference type="ARBA" id="ARBA00004135"/>
    </source>
</evidence>
<dbReference type="AlphaFoldDB" id="A0A6H5I5Z3"/>
<dbReference type="CDD" id="cd11303">
    <property type="entry name" value="Dystroglycan_repeat"/>
    <property type="match status" value="1"/>
</dbReference>
<dbReference type="GO" id="GO:0005654">
    <property type="term" value="C:nucleoplasm"/>
    <property type="evidence" value="ECO:0007669"/>
    <property type="project" value="UniProtKB-SubCell"/>
</dbReference>
<evidence type="ECO:0000259" key="21">
    <source>
        <dbReference type="SMART" id="SM00736"/>
    </source>
</evidence>
<comment type="function">
    <text evidence="15">Transmembrane protein that plays important roles in connecting the extracellular matrix to the cytoskeleton. Acts as a cell adhesion receptor in both muscle and non-muscle tissues. Receptor for both DMD and UTRN and, through these interactions, scaffolds axin to the cytoskeleton. Also functions in cell adhesion-mediated signaling and implicated in cell polarity.</text>
</comment>
<feature type="region of interest" description="Disordered" evidence="20">
    <location>
        <begin position="813"/>
        <end position="1102"/>
    </location>
</feature>
<keyword evidence="12" id="KW-0539">Nucleus</keyword>
<evidence type="ECO:0000256" key="6">
    <source>
        <dbReference type="ARBA" id="ARBA00022525"/>
    </source>
</evidence>
<dbReference type="OrthoDB" id="5990676at2759"/>
<dbReference type="GO" id="GO:0021675">
    <property type="term" value="P:nerve development"/>
    <property type="evidence" value="ECO:0007669"/>
    <property type="project" value="TreeGrafter"/>
</dbReference>
<name>A0A6H5I5Z3_9HYME</name>
<keyword evidence="7" id="KW-0597">Phosphoprotein</keyword>
<dbReference type="Pfam" id="PF05454">
    <property type="entry name" value="DAG1"/>
    <property type="match status" value="1"/>
</dbReference>
<dbReference type="GO" id="GO:0002009">
    <property type="term" value="P:morphogenesis of an epithelium"/>
    <property type="evidence" value="ECO:0007669"/>
    <property type="project" value="TreeGrafter"/>
</dbReference>
<dbReference type="EMBL" id="CADCXV010000661">
    <property type="protein sequence ID" value="CAB0031996.1"/>
    <property type="molecule type" value="Genomic_DNA"/>
</dbReference>
<gene>
    <name evidence="22" type="ORF">TBRA_LOCUS3950</name>
</gene>
<reference evidence="22 23" key="1">
    <citation type="submission" date="2020-02" db="EMBL/GenBank/DDBJ databases">
        <authorList>
            <person name="Ferguson B K."/>
        </authorList>
    </citation>
    <scope>NUCLEOTIDE SEQUENCE [LARGE SCALE GENOMIC DNA]</scope>
</reference>
<feature type="compositionally biased region" description="Low complexity" evidence="20">
    <location>
        <begin position="874"/>
        <end position="888"/>
    </location>
</feature>
<dbReference type="GO" id="GO:0016011">
    <property type="term" value="C:dystroglycan complex"/>
    <property type="evidence" value="ECO:0007669"/>
    <property type="project" value="TreeGrafter"/>
</dbReference>
<feature type="compositionally biased region" description="Polar residues" evidence="20">
    <location>
        <begin position="813"/>
        <end position="823"/>
    </location>
</feature>
<evidence type="ECO:0000256" key="15">
    <source>
        <dbReference type="ARBA" id="ARBA00024991"/>
    </source>
</evidence>
<dbReference type="GO" id="GO:0005856">
    <property type="term" value="C:cytoskeleton"/>
    <property type="evidence" value="ECO:0007669"/>
    <property type="project" value="UniProtKB-SubCell"/>
</dbReference>
<feature type="compositionally biased region" description="Acidic residues" evidence="20">
    <location>
        <begin position="561"/>
        <end position="581"/>
    </location>
</feature>
<evidence type="ECO:0000256" key="14">
    <source>
        <dbReference type="ARBA" id="ARBA00023567"/>
    </source>
</evidence>
<keyword evidence="23" id="KW-1185">Reference proteome</keyword>
<evidence type="ECO:0000256" key="10">
    <source>
        <dbReference type="ARBA" id="ARBA00023157"/>
    </source>
</evidence>
<evidence type="ECO:0000256" key="2">
    <source>
        <dbReference type="ARBA" id="ARBA00004239"/>
    </source>
</evidence>
<dbReference type="PANTHER" id="PTHR21559:SF21">
    <property type="entry name" value="DYSTROGLYCAN 1"/>
    <property type="match status" value="1"/>
</dbReference>
<feature type="compositionally biased region" description="Pro residues" evidence="20">
    <location>
        <begin position="1088"/>
        <end position="1102"/>
    </location>
</feature>
<feature type="region of interest" description="Disordered" evidence="20">
    <location>
        <begin position="543"/>
        <end position="581"/>
    </location>
</feature>
<keyword evidence="8" id="KW-0732">Signal</keyword>
<keyword evidence="13" id="KW-0628">Postsynaptic cell membrane</keyword>
<keyword evidence="11" id="KW-0963">Cytoplasm</keyword>
<feature type="compositionally biased region" description="Low complexity" evidence="20">
    <location>
        <begin position="824"/>
        <end position="833"/>
    </location>
</feature>
<feature type="region of interest" description="Disordered" evidence="20">
    <location>
        <begin position="323"/>
        <end position="345"/>
    </location>
</feature>
<keyword evidence="10" id="KW-1015">Disulfide bond</keyword>
<evidence type="ECO:0000256" key="18">
    <source>
        <dbReference type="ARBA" id="ARBA00031034"/>
    </source>
</evidence>
<dbReference type="GO" id="GO:0005509">
    <property type="term" value="F:calcium ion binding"/>
    <property type="evidence" value="ECO:0007669"/>
    <property type="project" value="InterPro"/>
</dbReference>
<feature type="compositionally biased region" description="Basic and acidic residues" evidence="20">
    <location>
        <begin position="335"/>
        <end position="345"/>
    </location>
</feature>
<dbReference type="SMART" id="SM00736">
    <property type="entry name" value="CADG"/>
    <property type="match status" value="1"/>
</dbReference>
<dbReference type="GO" id="GO:0007411">
    <property type="term" value="P:axon guidance"/>
    <property type="evidence" value="ECO:0007669"/>
    <property type="project" value="TreeGrafter"/>
</dbReference>
<feature type="domain" description="Dystroglycan-type cadherin-like" evidence="21">
    <location>
        <begin position="353"/>
        <end position="449"/>
    </location>
</feature>
<evidence type="ECO:0000256" key="13">
    <source>
        <dbReference type="ARBA" id="ARBA00023257"/>
    </source>
</evidence>
<feature type="non-terminal residue" evidence="22">
    <location>
        <position position="1"/>
    </location>
</feature>
<evidence type="ECO:0000256" key="20">
    <source>
        <dbReference type="SAM" id="MobiDB-lite"/>
    </source>
</evidence>
<evidence type="ECO:0000256" key="9">
    <source>
        <dbReference type="ARBA" id="ARBA00023018"/>
    </source>
</evidence>
<dbReference type="Gene3D" id="3.30.70.1040">
    <property type="entry name" value="Dystroglycan, domain 2"/>
    <property type="match status" value="2"/>
</dbReference>
<evidence type="ECO:0000256" key="8">
    <source>
        <dbReference type="ARBA" id="ARBA00022729"/>
    </source>
</evidence>
<evidence type="ECO:0000256" key="16">
    <source>
        <dbReference type="ARBA" id="ARBA00026224"/>
    </source>
</evidence>
<evidence type="ECO:0000256" key="4">
    <source>
        <dbReference type="ARBA" id="ARBA00004251"/>
    </source>
</evidence>
<evidence type="ECO:0000256" key="12">
    <source>
        <dbReference type="ARBA" id="ARBA00023242"/>
    </source>
</evidence>
<dbReference type="InterPro" id="IPR015919">
    <property type="entry name" value="Cadherin-like_sf"/>
</dbReference>
<feature type="compositionally biased region" description="Low complexity" evidence="20">
    <location>
        <begin position="640"/>
        <end position="676"/>
    </location>
</feature>
<comment type="function">
    <text evidence="14">The dystroglycan complex is involved in a number of processes including laminin and basement membrane assembly, sarcolemmal stability, cell survival, peripheral nerve myelination, nodal structure, cell migration, and epithelial polarization.</text>
</comment>
<organism evidence="22 23">
    <name type="scientific">Trichogramma brassicae</name>
    <dbReference type="NCBI Taxonomy" id="86971"/>
    <lineage>
        <taxon>Eukaryota</taxon>
        <taxon>Metazoa</taxon>
        <taxon>Ecdysozoa</taxon>
        <taxon>Arthropoda</taxon>
        <taxon>Hexapoda</taxon>
        <taxon>Insecta</taxon>
        <taxon>Pterygota</taxon>
        <taxon>Neoptera</taxon>
        <taxon>Endopterygota</taxon>
        <taxon>Hymenoptera</taxon>
        <taxon>Apocrita</taxon>
        <taxon>Proctotrupomorpha</taxon>
        <taxon>Chalcidoidea</taxon>
        <taxon>Trichogrammatidae</taxon>
        <taxon>Trichogramma</taxon>
    </lineage>
</organism>
<evidence type="ECO:0000256" key="5">
    <source>
        <dbReference type="ARBA" id="ARBA00004642"/>
    </source>
</evidence>
<keyword evidence="6" id="KW-0964">Secreted</keyword>
<feature type="compositionally biased region" description="Polar residues" evidence="20">
    <location>
        <begin position="855"/>
        <end position="866"/>
    </location>
</feature>